<proteinExistence type="inferred from homology"/>
<dbReference type="Proteomes" id="UP000245124">
    <property type="component" value="Unassembled WGS sequence"/>
</dbReference>
<reference evidence="2 3" key="1">
    <citation type="submission" date="2017-06" db="EMBL/GenBank/DDBJ databases">
        <title>Genome sequencing of cyanobaciteial culture collection at National Institute for Environmental Studies (NIES).</title>
        <authorList>
            <person name="Hirose Y."/>
            <person name="Shimura Y."/>
            <person name="Fujisawa T."/>
            <person name="Nakamura Y."/>
            <person name="Kawachi M."/>
        </authorList>
    </citation>
    <scope>NUCLEOTIDE SEQUENCE [LARGE SCALE GENOMIC DNA]</scope>
    <source>
        <strain evidence="2 3">NIES-4072</strain>
    </source>
</reference>
<protein>
    <submittedName>
        <fullName evidence="2">Uncharacterized protein</fullName>
    </submittedName>
</protein>
<dbReference type="OrthoDB" id="15200at2"/>
<accession>A0A2R5FYB3</accession>
<dbReference type="Pfam" id="PF03683">
    <property type="entry name" value="UPF0175"/>
    <property type="match status" value="1"/>
</dbReference>
<organism evidence="2 3">
    <name type="scientific">Nostoc commune NIES-4072</name>
    <dbReference type="NCBI Taxonomy" id="2005467"/>
    <lineage>
        <taxon>Bacteria</taxon>
        <taxon>Bacillati</taxon>
        <taxon>Cyanobacteriota</taxon>
        <taxon>Cyanophyceae</taxon>
        <taxon>Nostocales</taxon>
        <taxon>Nostocaceae</taxon>
        <taxon>Nostoc</taxon>
    </lineage>
</organism>
<dbReference type="PANTHER" id="PTHR37525:SF1">
    <property type="entry name" value="UPF0175 PROTEIN SSL1255"/>
    <property type="match status" value="1"/>
</dbReference>
<evidence type="ECO:0000313" key="2">
    <source>
        <dbReference type="EMBL" id="GBG23742.1"/>
    </source>
</evidence>
<dbReference type="InterPro" id="IPR005368">
    <property type="entry name" value="UPF0175"/>
</dbReference>
<evidence type="ECO:0000313" key="3">
    <source>
        <dbReference type="Proteomes" id="UP000245124"/>
    </source>
</evidence>
<comment type="similarity">
    <text evidence="1">Belongs to the UPF0175 family.</text>
</comment>
<dbReference type="EMBL" id="BDUD01000010">
    <property type="protein sequence ID" value="GBG23742.1"/>
    <property type="molecule type" value="Genomic_DNA"/>
</dbReference>
<dbReference type="RefSeq" id="WP_109013586.1">
    <property type="nucleotide sequence ID" value="NZ_BDUD01000010.1"/>
</dbReference>
<dbReference type="PANTHER" id="PTHR37525">
    <property type="entry name" value="UPF0175 PROTEIN SSL1255"/>
    <property type="match status" value="1"/>
</dbReference>
<comment type="caution">
    <text evidence="2">The sequence shown here is derived from an EMBL/GenBank/DDBJ whole genome shotgun (WGS) entry which is preliminary data.</text>
</comment>
<keyword evidence="3" id="KW-1185">Reference proteome</keyword>
<dbReference type="InterPro" id="IPR052264">
    <property type="entry name" value="UPF0175_domain"/>
</dbReference>
<dbReference type="AlphaFoldDB" id="A0A2R5FYB3"/>
<evidence type="ECO:0000256" key="1">
    <source>
        <dbReference type="ARBA" id="ARBA00005651"/>
    </source>
</evidence>
<name>A0A2R5FYB3_NOSCO</name>
<sequence length="93" mass="10720">MSNVTINLPESVFSARRLSPEEFVRDMRLAAAIYWYQKQEISMEKAANVAGLNRRDFLAVLAREQVDVFAFDEDDLQRELNRGAHCLLSTHPH</sequence>
<gene>
    <name evidence="2" type="ORF">NIES4072_74540</name>
</gene>